<reference evidence="1" key="1">
    <citation type="submission" date="2020-03" db="EMBL/GenBank/DDBJ databases">
        <title>The deep terrestrial virosphere.</title>
        <authorList>
            <person name="Holmfeldt K."/>
            <person name="Nilsson E."/>
            <person name="Simone D."/>
            <person name="Lopez-Fernandez M."/>
            <person name="Wu X."/>
            <person name="de Brujin I."/>
            <person name="Lundin D."/>
            <person name="Andersson A."/>
            <person name="Bertilsson S."/>
            <person name="Dopson M."/>
        </authorList>
    </citation>
    <scope>NUCLEOTIDE SEQUENCE</scope>
    <source>
        <strain evidence="1">MM415B04792</strain>
    </source>
</reference>
<proteinExistence type="predicted"/>
<protein>
    <submittedName>
        <fullName evidence="1">Uncharacterized protein</fullName>
    </submittedName>
</protein>
<dbReference type="EMBL" id="MT143048">
    <property type="protein sequence ID" value="QJA92221.1"/>
    <property type="molecule type" value="Genomic_DNA"/>
</dbReference>
<organism evidence="1">
    <name type="scientific">viral metagenome</name>
    <dbReference type="NCBI Taxonomy" id="1070528"/>
    <lineage>
        <taxon>unclassified sequences</taxon>
        <taxon>metagenomes</taxon>
        <taxon>organismal metagenomes</taxon>
    </lineage>
</organism>
<evidence type="ECO:0000313" key="1">
    <source>
        <dbReference type="EMBL" id="QJA92221.1"/>
    </source>
</evidence>
<sequence>MMPKTLVTPPMDDTSDLPRWWEDYHKLPSAYFTFDNSGRRQRLPPPAREVEQYERISEFRLEPGWSVVGYTLEPPFHPTYEAVAVMLECAGDRAWWHFRKW</sequence>
<name>A0A6M3LGG5_9ZZZZ</name>
<gene>
    <name evidence="1" type="ORF">MM415B04792_0009</name>
</gene>
<dbReference type="AlphaFoldDB" id="A0A6M3LGG5"/>
<accession>A0A6M3LGG5</accession>